<evidence type="ECO:0000313" key="3">
    <source>
        <dbReference type="Proteomes" id="UP000521872"/>
    </source>
</evidence>
<sequence length="513" mass="58781">MPNARNASDVTIKESRCIVEALPPELLWKIFMINTERYIPYKAFGLHFNEPDSRLDTARSCSQVCRLWRKLLLQSSSVWGRLLHIQSFENTADEWREAVISRVGDAPLWIIGRVSISTRPYILSILQSKWESVQVLAVKDRDLYDGQVLPAWSFLEREAPALEVFKLWIDSFYMDAQHILPFSPLFRNAAPRLKSFMTSIPFQLTLPAPWLANLHSVTFNRLQSVPTILSALKFTPHLEHLYISGDATQHPIRHHAQDGDVSKPHLPLLESLIINGLERNPEDLGLLLESISLAPGQLRRLCISQADAISLEPYQQRLQRSITKWIHAYMEASSPHYLILWGHNESHLYLTMRPTQDAEEQMDVSLAFDSHSYLTIKNIAQSSQFRAVETLYIFLRPSRWPLRPLYDALQFITHLTACGPDIRALFHDMLQFSLFPHLCTINLQGGHLQDDSDSELLESTISKVMDFLEHRASIGSPISVLELSPARVKFVSGMNEERLERIPGLTVMFKEDD</sequence>
<dbReference type="Proteomes" id="UP000521872">
    <property type="component" value="Unassembled WGS sequence"/>
</dbReference>
<keyword evidence="3" id="KW-1185">Reference proteome</keyword>
<comment type="caution">
    <text evidence="2">The sequence shown here is derived from an EMBL/GenBank/DDBJ whole genome shotgun (WGS) entry which is preliminary data.</text>
</comment>
<evidence type="ECO:0000313" key="2">
    <source>
        <dbReference type="EMBL" id="KAF4612748.1"/>
    </source>
</evidence>
<organism evidence="2 3">
    <name type="scientific">Agrocybe pediades</name>
    <dbReference type="NCBI Taxonomy" id="84607"/>
    <lineage>
        <taxon>Eukaryota</taxon>
        <taxon>Fungi</taxon>
        <taxon>Dikarya</taxon>
        <taxon>Basidiomycota</taxon>
        <taxon>Agaricomycotina</taxon>
        <taxon>Agaricomycetes</taxon>
        <taxon>Agaricomycetidae</taxon>
        <taxon>Agaricales</taxon>
        <taxon>Agaricineae</taxon>
        <taxon>Strophariaceae</taxon>
        <taxon>Agrocybe</taxon>
    </lineage>
</organism>
<proteinExistence type="predicted"/>
<reference evidence="2 3" key="1">
    <citation type="submission" date="2019-12" db="EMBL/GenBank/DDBJ databases">
        <authorList>
            <person name="Floudas D."/>
            <person name="Bentzer J."/>
            <person name="Ahren D."/>
            <person name="Johansson T."/>
            <person name="Persson P."/>
            <person name="Tunlid A."/>
        </authorList>
    </citation>
    <scope>NUCLEOTIDE SEQUENCE [LARGE SCALE GENOMIC DNA]</scope>
    <source>
        <strain evidence="2 3">CBS 102.39</strain>
    </source>
</reference>
<accession>A0A8H4VK30</accession>
<dbReference type="EMBL" id="JAACJL010000047">
    <property type="protein sequence ID" value="KAF4612748.1"/>
    <property type="molecule type" value="Genomic_DNA"/>
</dbReference>
<dbReference type="InterPro" id="IPR001810">
    <property type="entry name" value="F-box_dom"/>
</dbReference>
<name>A0A8H4VK30_9AGAR</name>
<dbReference type="Gene3D" id="1.20.1280.50">
    <property type="match status" value="1"/>
</dbReference>
<protein>
    <recommendedName>
        <fullName evidence="1">F-box domain-containing protein</fullName>
    </recommendedName>
</protein>
<gene>
    <name evidence="2" type="ORF">D9613_011859</name>
</gene>
<dbReference type="AlphaFoldDB" id="A0A8H4VK30"/>
<feature type="domain" description="F-box" evidence="1">
    <location>
        <begin position="20"/>
        <end position="82"/>
    </location>
</feature>
<dbReference type="Pfam" id="PF12937">
    <property type="entry name" value="F-box-like"/>
    <property type="match status" value="1"/>
</dbReference>
<evidence type="ECO:0000259" key="1">
    <source>
        <dbReference type="Pfam" id="PF12937"/>
    </source>
</evidence>